<evidence type="ECO:0000313" key="2">
    <source>
        <dbReference type="Proteomes" id="UP000789920"/>
    </source>
</evidence>
<accession>A0ACA9MMA9</accession>
<comment type="caution">
    <text evidence="1">The sequence shown here is derived from an EMBL/GenBank/DDBJ whole genome shotgun (WGS) entry which is preliminary data.</text>
</comment>
<reference evidence="1" key="1">
    <citation type="submission" date="2021-06" db="EMBL/GenBank/DDBJ databases">
        <authorList>
            <person name="Kallberg Y."/>
            <person name="Tangrot J."/>
            <person name="Rosling A."/>
        </authorList>
    </citation>
    <scope>NUCLEOTIDE SEQUENCE</scope>
    <source>
        <strain evidence="1">MA461A</strain>
    </source>
</reference>
<sequence>GTIRLRSLNHTDTVNLQQYYNEQRSAWSLGVRILENGLNFKPYRTFLEFDPHTSVRKSRSRNPDL</sequence>
<keyword evidence="2" id="KW-1185">Reference proteome</keyword>
<protein>
    <submittedName>
        <fullName evidence="1">33521_t:CDS:1</fullName>
    </submittedName>
</protein>
<evidence type="ECO:0000313" key="1">
    <source>
        <dbReference type="EMBL" id="CAG8592340.1"/>
    </source>
</evidence>
<dbReference type="EMBL" id="CAJVQC010008427">
    <property type="protein sequence ID" value="CAG8592340.1"/>
    <property type="molecule type" value="Genomic_DNA"/>
</dbReference>
<name>A0ACA9MMA9_9GLOM</name>
<gene>
    <name evidence="1" type="ORF">RPERSI_LOCUS5587</name>
</gene>
<proteinExistence type="predicted"/>
<organism evidence="1 2">
    <name type="scientific">Racocetra persica</name>
    <dbReference type="NCBI Taxonomy" id="160502"/>
    <lineage>
        <taxon>Eukaryota</taxon>
        <taxon>Fungi</taxon>
        <taxon>Fungi incertae sedis</taxon>
        <taxon>Mucoromycota</taxon>
        <taxon>Glomeromycotina</taxon>
        <taxon>Glomeromycetes</taxon>
        <taxon>Diversisporales</taxon>
        <taxon>Gigasporaceae</taxon>
        <taxon>Racocetra</taxon>
    </lineage>
</organism>
<feature type="non-terminal residue" evidence="1">
    <location>
        <position position="1"/>
    </location>
</feature>
<dbReference type="Proteomes" id="UP000789920">
    <property type="component" value="Unassembled WGS sequence"/>
</dbReference>